<dbReference type="AlphaFoldDB" id="A0A841I619"/>
<reference evidence="1 2" key="1">
    <citation type="submission" date="2020-08" db="EMBL/GenBank/DDBJ databases">
        <title>Genomic Encyclopedia of Type Strains, Phase IV (KMG-IV): sequencing the most valuable type-strain genomes for metagenomic binning, comparative biology and taxonomic classification.</title>
        <authorList>
            <person name="Goeker M."/>
        </authorList>
    </citation>
    <scope>NUCLEOTIDE SEQUENCE [LARGE SCALE GENOMIC DNA]</scope>
    <source>
        <strain evidence="1 2">DSM 21458</strain>
    </source>
</reference>
<organism evidence="1 2">
    <name type="scientific">Deinobacterium chartae</name>
    <dbReference type="NCBI Taxonomy" id="521158"/>
    <lineage>
        <taxon>Bacteria</taxon>
        <taxon>Thermotogati</taxon>
        <taxon>Deinococcota</taxon>
        <taxon>Deinococci</taxon>
        <taxon>Deinococcales</taxon>
        <taxon>Deinococcaceae</taxon>
        <taxon>Deinobacterium</taxon>
    </lineage>
</organism>
<sequence>MALSEHAAGTLAEGDKPFMVARQEDLPFTEFLAYMVGQRMTGCVVLHPNSLKLHLRDGSLEAVEGGEPLGQILLRERLLNEDGLVTALREGGLLGQTLLRQGMLNASELSHALNLQARIGLSYALKVLPQSYELYRSVGLPAPHAGVQPSRVLIEALIQEESLPLNLPFRLAPQPASLTLQSEEWAVLRWMNGRRTLVSALQLSGLDPDRAREVSRTLFARRLLEPSAIVGLKLVVARRRVAGSAYHPPAAIQSNLFLKALNGQDSAWQIGERLRFRPEETATLLASLTREGLIEILRGQREVQRLLEEF</sequence>
<gene>
    <name evidence="1" type="ORF">HNR42_003368</name>
</gene>
<accession>A0A841I619</accession>
<evidence type="ECO:0008006" key="3">
    <source>
        <dbReference type="Google" id="ProtNLM"/>
    </source>
</evidence>
<dbReference type="RefSeq" id="WP_183988649.1">
    <property type="nucleotide sequence ID" value="NZ_JACHHG010000017.1"/>
</dbReference>
<dbReference type="Proteomes" id="UP000569951">
    <property type="component" value="Unassembled WGS sequence"/>
</dbReference>
<dbReference type="EMBL" id="JACHHG010000017">
    <property type="protein sequence ID" value="MBB6099908.1"/>
    <property type="molecule type" value="Genomic_DNA"/>
</dbReference>
<evidence type="ECO:0000313" key="1">
    <source>
        <dbReference type="EMBL" id="MBB6099908.1"/>
    </source>
</evidence>
<comment type="caution">
    <text evidence="1">The sequence shown here is derived from an EMBL/GenBank/DDBJ whole genome shotgun (WGS) entry which is preliminary data.</text>
</comment>
<name>A0A841I619_9DEIO</name>
<proteinExistence type="predicted"/>
<evidence type="ECO:0000313" key="2">
    <source>
        <dbReference type="Proteomes" id="UP000569951"/>
    </source>
</evidence>
<keyword evidence="2" id="KW-1185">Reference proteome</keyword>
<protein>
    <recommendedName>
        <fullName evidence="3">DUF4388 domain-containing protein</fullName>
    </recommendedName>
</protein>